<feature type="domain" description="DUF11" evidence="2">
    <location>
        <begin position="153"/>
        <end position="268"/>
    </location>
</feature>
<evidence type="ECO:0000313" key="3">
    <source>
        <dbReference type="EMBL" id="MCI2282100.1"/>
    </source>
</evidence>
<dbReference type="RefSeq" id="WP_242282677.1">
    <property type="nucleotide sequence ID" value="NZ_JAKKSL010000001.1"/>
</dbReference>
<feature type="domain" description="DUF11" evidence="2">
    <location>
        <begin position="401"/>
        <end position="464"/>
    </location>
</feature>
<dbReference type="PANTHER" id="PTHR34819">
    <property type="entry name" value="LARGE CYSTEINE-RICH PERIPLASMIC PROTEIN OMCB"/>
    <property type="match status" value="1"/>
</dbReference>
<dbReference type="Pfam" id="PF01345">
    <property type="entry name" value="DUF11"/>
    <property type="match status" value="4"/>
</dbReference>
<dbReference type="EMBL" id="JAKKSL010000001">
    <property type="protein sequence ID" value="MCI2282100.1"/>
    <property type="molecule type" value="Genomic_DNA"/>
</dbReference>
<dbReference type="Proteomes" id="UP001139646">
    <property type="component" value="Unassembled WGS sequence"/>
</dbReference>
<name>A0ABS9WW74_9GAMM</name>
<feature type="signal peptide" evidence="1">
    <location>
        <begin position="1"/>
        <end position="20"/>
    </location>
</feature>
<organism evidence="3 4">
    <name type="scientific">Colwellia maritima</name>
    <dbReference type="NCBI Taxonomy" id="2912588"/>
    <lineage>
        <taxon>Bacteria</taxon>
        <taxon>Pseudomonadati</taxon>
        <taxon>Pseudomonadota</taxon>
        <taxon>Gammaproteobacteria</taxon>
        <taxon>Alteromonadales</taxon>
        <taxon>Colwelliaceae</taxon>
        <taxon>Colwellia</taxon>
    </lineage>
</organism>
<keyword evidence="4" id="KW-1185">Reference proteome</keyword>
<evidence type="ECO:0000256" key="1">
    <source>
        <dbReference type="SAM" id="SignalP"/>
    </source>
</evidence>
<keyword evidence="1" id="KW-0732">Signal</keyword>
<proteinExistence type="predicted"/>
<gene>
    <name evidence="3" type="ORF">L3081_00170</name>
</gene>
<accession>A0ABS9WW74</accession>
<dbReference type="PANTHER" id="PTHR34819:SF5">
    <property type="entry name" value="CONSERVED REPEAT DOMAIN PROTEIN"/>
    <property type="match status" value="1"/>
</dbReference>
<sequence length="468" mass="48020">MIKKLLSLSALILISFSVSAADVLISQIIDDPTSAPRGGNITYTLSLGNNDSSAADNVVLTVNLAEHTSFQGVDVDDLDDGTCTHDGGSPGSLTCNFGNFPGSAATDVNLVVKTSATTGITTKITAEITTTSNDVNTDNNSAEESTTIDNGADLNIVQTDSKDPVILGGSYSYAINVNNIGPDASNNITVTDTLPTNVSYVSLGGTGRSCGNSGQTVTCTRASIANGANAPTITLNAKVTGAITGNVTNTAIVSADTKDPETNNNTSTEDTLITQGTDLSITKTVASPVVGGATTDFTLSPRNLGPFTADNVVVTDVLPVNFNYQGYTGLVWTCGAAGVTVTCTRASYSVGATDNIVITTDVPAMGTGIDNNAYITSDTSDPISGNDHAIVNFDIVPDGADLEISKTKGPNPVARGSNMTSVIRVKNNGPQDTNGMVTVVDTLNADETYQSFTGTNWNCTHPGGVKAE</sequence>
<dbReference type="NCBIfam" id="TIGR01451">
    <property type="entry name" value="B_ant_repeat"/>
    <property type="match status" value="1"/>
</dbReference>
<dbReference type="InterPro" id="IPR047589">
    <property type="entry name" value="DUF11_rpt"/>
</dbReference>
<protein>
    <submittedName>
        <fullName evidence="3">DUF11 domain-containing protein</fullName>
    </submittedName>
</protein>
<comment type="caution">
    <text evidence="3">The sequence shown here is derived from an EMBL/GenBank/DDBJ whole genome shotgun (WGS) entry which is preliminary data.</text>
</comment>
<feature type="domain" description="DUF11" evidence="2">
    <location>
        <begin position="22"/>
        <end position="144"/>
    </location>
</feature>
<feature type="domain" description="DUF11" evidence="2">
    <location>
        <begin position="278"/>
        <end position="391"/>
    </location>
</feature>
<dbReference type="InterPro" id="IPR001434">
    <property type="entry name" value="OmcB-like_DUF11"/>
</dbReference>
<evidence type="ECO:0000313" key="4">
    <source>
        <dbReference type="Proteomes" id="UP001139646"/>
    </source>
</evidence>
<dbReference type="InterPro" id="IPR051172">
    <property type="entry name" value="Chlamydia_OmcB"/>
</dbReference>
<feature type="chain" id="PRO_5045995006" evidence="1">
    <location>
        <begin position="21"/>
        <end position="468"/>
    </location>
</feature>
<evidence type="ECO:0000259" key="2">
    <source>
        <dbReference type="Pfam" id="PF01345"/>
    </source>
</evidence>
<reference evidence="3" key="1">
    <citation type="submission" date="2022-01" db="EMBL/GenBank/DDBJ databases">
        <title>Colwellia maritima, isolated from seawater.</title>
        <authorList>
            <person name="Kristyanto S."/>
            <person name="Jung J."/>
            <person name="Jeon C.O."/>
        </authorList>
    </citation>
    <scope>NUCLEOTIDE SEQUENCE</scope>
    <source>
        <strain evidence="3">MSW7</strain>
    </source>
</reference>